<keyword evidence="4" id="KW-1185">Reference proteome</keyword>
<evidence type="ECO:0000256" key="1">
    <source>
        <dbReference type="SAM" id="MobiDB-lite"/>
    </source>
</evidence>
<name>A0ABT7SCJ6_9CELL</name>
<keyword evidence="2" id="KW-0812">Transmembrane</keyword>
<gene>
    <name evidence="3" type="ORF">QRT04_03110</name>
</gene>
<organism evidence="3 4">
    <name type="scientific">Cellulomonas alba</name>
    <dbReference type="NCBI Taxonomy" id="3053467"/>
    <lineage>
        <taxon>Bacteria</taxon>
        <taxon>Bacillati</taxon>
        <taxon>Actinomycetota</taxon>
        <taxon>Actinomycetes</taxon>
        <taxon>Micrococcales</taxon>
        <taxon>Cellulomonadaceae</taxon>
        <taxon>Cellulomonas</taxon>
    </lineage>
</organism>
<feature type="region of interest" description="Disordered" evidence="1">
    <location>
        <begin position="1"/>
        <end position="29"/>
    </location>
</feature>
<evidence type="ECO:0000313" key="3">
    <source>
        <dbReference type="EMBL" id="MDM7853911.1"/>
    </source>
</evidence>
<evidence type="ECO:0000313" key="4">
    <source>
        <dbReference type="Proteomes" id="UP001529338"/>
    </source>
</evidence>
<keyword evidence="2" id="KW-1133">Transmembrane helix</keyword>
<dbReference type="Proteomes" id="UP001529338">
    <property type="component" value="Unassembled WGS sequence"/>
</dbReference>
<proteinExistence type="predicted"/>
<reference evidence="3 4" key="1">
    <citation type="submission" date="2023-06" db="EMBL/GenBank/DDBJ databases">
        <title>Cellulomonas sp. MW4 Whole genome sequence.</title>
        <authorList>
            <person name="Park S."/>
        </authorList>
    </citation>
    <scope>NUCLEOTIDE SEQUENCE [LARGE SCALE GENOMIC DNA]</scope>
    <source>
        <strain evidence="3 4">MW4</strain>
    </source>
</reference>
<feature type="transmembrane region" description="Helical" evidence="2">
    <location>
        <begin position="35"/>
        <end position="57"/>
    </location>
</feature>
<dbReference type="RefSeq" id="WP_289453428.1">
    <property type="nucleotide sequence ID" value="NZ_JAUCGQ010000001.1"/>
</dbReference>
<protein>
    <submittedName>
        <fullName evidence="3">Uncharacterized protein</fullName>
    </submittedName>
</protein>
<evidence type="ECO:0000256" key="2">
    <source>
        <dbReference type="SAM" id="Phobius"/>
    </source>
</evidence>
<dbReference type="EMBL" id="JAUCGQ010000001">
    <property type="protein sequence ID" value="MDM7853911.1"/>
    <property type="molecule type" value="Genomic_DNA"/>
</dbReference>
<comment type="caution">
    <text evidence="3">The sequence shown here is derived from an EMBL/GenBank/DDBJ whole genome shotgun (WGS) entry which is preliminary data.</text>
</comment>
<sequence length="137" mass="14277">MRPAGAPRRQHQGAAEHEEREGGQTGGARDGTPQIGLVFALVALPLAINTAFVYAVAVIDQRVERAAEAWLAGVEGAVLTQVSFSGSTIEVDVRVPGPLPDTSTLLDSLAGQVPSGTPLVVRLELADHVRRAVAPDP</sequence>
<accession>A0ABT7SCJ6</accession>
<keyword evidence="2" id="KW-0472">Membrane</keyword>